<proteinExistence type="predicted"/>
<protein>
    <submittedName>
        <fullName evidence="2">Uncharacterized protein</fullName>
    </submittedName>
</protein>
<dbReference type="Proteomes" id="UP000887580">
    <property type="component" value="Unplaced"/>
</dbReference>
<sequence>MFYRVYSRRQREAAAALSNVVASTYTTDIQSLRDIITLSSRSSSMIYSQAFRDEKFSPAVALFSAAGLIHTTAGISNSNRKRSKSER</sequence>
<evidence type="ECO:0000313" key="2">
    <source>
        <dbReference type="WBParaSite" id="PS1159_v2.g7949.t1"/>
    </source>
</evidence>
<dbReference type="WBParaSite" id="PS1159_v2.g7949.t1">
    <property type="protein sequence ID" value="PS1159_v2.g7949.t1"/>
    <property type="gene ID" value="PS1159_v2.g7949"/>
</dbReference>
<name>A0AC35GRB2_9BILA</name>
<reference evidence="2" key="1">
    <citation type="submission" date="2022-11" db="UniProtKB">
        <authorList>
            <consortium name="WormBaseParasite"/>
        </authorList>
    </citation>
    <scope>IDENTIFICATION</scope>
</reference>
<organism evidence="1 2">
    <name type="scientific">Panagrolaimus sp. PS1159</name>
    <dbReference type="NCBI Taxonomy" id="55785"/>
    <lineage>
        <taxon>Eukaryota</taxon>
        <taxon>Metazoa</taxon>
        <taxon>Ecdysozoa</taxon>
        <taxon>Nematoda</taxon>
        <taxon>Chromadorea</taxon>
        <taxon>Rhabditida</taxon>
        <taxon>Tylenchina</taxon>
        <taxon>Panagrolaimomorpha</taxon>
        <taxon>Panagrolaimoidea</taxon>
        <taxon>Panagrolaimidae</taxon>
        <taxon>Panagrolaimus</taxon>
    </lineage>
</organism>
<evidence type="ECO:0000313" key="1">
    <source>
        <dbReference type="Proteomes" id="UP000887580"/>
    </source>
</evidence>
<accession>A0AC35GRB2</accession>